<dbReference type="Proteomes" id="UP000024332">
    <property type="component" value="Unassembled WGS sequence"/>
</dbReference>
<dbReference type="STRING" id="1160895.CM19_02480"/>
<dbReference type="OrthoDB" id="39947at2157"/>
<name>A0A031LVF4_9CREN</name>
<dbReference type="PANTHER" id="PTHR43190">
    <property type="entry name" value="N-ACETYL-D-GLUCOSAMINE KINASE"/>
    <property type="match status" value="1"/>
</dbReference>
<proteinExistence type="predicted"/>
<reference evidence="2 3" key="1">
    <citation type="submission" date="2014-03" db="EMBL/GenBank/DDBJ databases">
        <title>Draft genome sequence of the novel thermoacidophilic archaea Acidianus copahuensis ALE1 strain, isolated from Copahue volcanic area in Neuquen Argentina.</title>
        <authorList>
            <person name="Urbieta M.S."/>
            <person name="Rascovan N."/>
            <person name="Castro C."/>
            <person name="Revale S."/>
            <person name="Giaveno M.A."/>
            <person name="Vazquez M.P."/>
            <person name="Donati E.R."/>
        </authorList>
    </citation>
    <scope>NUCLEOTIDE SEQUENCE [LARGE SCALE GENOMIC DNA]</scope>
    <source>
        <strain evidence="2 3">ALE1</strain>
    </source>
</reference>
<dbReference type="EMBL" id="JFZT01000017">
    <property type="protein sequence ID" value="EZQ11083.1"/>
    <property type="molecule type" value="Genomic_DNA"/>
</dbReference>
<evidence type="ECO:0000259" key="1">
    <source>
        <dbReference type="Pfam" id="PF01869"/>
    </source>
</evidence>
<dbReference type="InterPro" id="IPR052519">
    <property type="entry name" value="Euk-type_GlcNAc_Kinase"/>
</dbReference>
<protein>
    <submittedName>
        <fullName evidence="2">ATPase</fullName>
    </submittedName>
</protein>
<dbReference type="RefSeq" id="WP_048098813.1">
    <property type="nucleotide sequence ID" value="NZ_JFZT01000017.1"/>
</dbReference>
<evidence type="ECO:0000313" key="3">
    <source>
        <dbReference type="Proteomes" id="UP000024332"/>
    </source>
</evidence>
<dbReference type="Pfam" id="PF01869">
    <property type="entry name" value="BcrAD_BadFG"/>
    <property type="match status" value="1"/>
</dbReference>
<keyword evidence="3" id="KW-1185">Reference proteome</keyword>
<dbReference type="AlphaFoldDB" id="A0A031LVF4"/>
<evidence type="ECO:0000313" key="2">
    <source>
        <dbReference type="EMBL" id="EZQ11083.1"/>
    </source>
</evidence>
<dbReference type="PANTHER" id="PTHR43190:SF3">
    <property type="entry name" value="N-ACETYL-D-GLUCOSAMINE KINASE"/>
    <property type="match status" value="1"/>
</dbReference>
<comment type="caution">
    <text evidence="2">The sequence shown here is derived from an EMBL/GenBank/DDBJ whole genome shotgun (WGS) entry which is preliminary data.</text>
</comment>
<dbReference type="SUPFAM" id="SSF53067">
    <property type="entry name" value="Actin-like ATPase domain"/>
    <property type="match status" value="2"/>
</dbReference>
<feature type="domain" description="ATPase BadF/BadG/BcrA/BcrD type" evidence="1">
    <location>
        <begin position="4"/>
        <end position="285"/>
    </location>
</feature>
<organism evidence="2 3">
    <name type="scientific">Candidatus Acidianus copahuensis</name>
    <dbReference type="NCBI Taxonomy" id="1160895"/>
    <lineage>
        <taxon>Archaea</taxon>
        <taxon>Thermoproteota</taxon>
        <taxon>Thermoprotei</taxon>
        <taxon>Sulfolobales</taxon>
        <taxon>Sulfolobaceae</taxon>
        <taxon>Acidianus</taxon>
    </lineage>
</organism>
<dbReference type="InterPro" id="IPR043129">
    <property type="entry name" value="ATPase_NBD"/>
</dbReference>
<dbReference type="Gene3D" id="3.30.420.40">
    <property type="match status" value="2"/>
</dbReference>
<accession>A0A031LVF4</accession>
<dbReference type="InterPro" id="IPR002731">
    <property type="entry name" value="ATPase_BadF"/>
</dbReference>
<gene>
    <name evidence="2" type="ORF">CM19_02480</name>
</gene>
<sequence>MILVGVDAGGTSTAALAYTCDGRFVGEAETGPGNFHNIGLELAVENIRDAVYTASGGVKPEVACIGVAGLDSKYDYEILVPALKEIGKKTVVEHDAFVSLYAETKGEPGIIVISGTGSVVVGYDGKNRIRVGGAGWLLSDEGSGYWIGRKALRTLVKMLDGRIKRTIMGDLLMDRINASSIDELIRWAYYEGHKVNEIASLSVVVDEAASKGDEVAIKIIESAARDLANSVTFMSMKMKINEVYMSGGMFSSSLFLKYFSEFLSQSGIKAMMKKFSPEYGSLLIAFKEAGCLTIPEERRLRF</sequence>